<dbReference type="InterPro" id="IPR025667">
    <property type="entry name" value="SprB_repeat"/>
</dbReference>
<keyword evidence="3" id="KW-1185">Reference proteome</keyword>
<protein>
    <recommendedName>
        <fullName evidence="1">Secretion system C-terminal sorting domain-containing protein</fullName>
    </recommendedName>
</protein>
<evidence type="ECO:0000313" key="2">
    <source>
        <dbReference type="EMBL" id="PHN02005.1"/>
    </source>
</evidence>
<dbReference type="Gene3D" id="2.60.120.380">
    <property type="match status" value="1"/>
</dbReference>
<feature type="domain" description="Secretion system C-terminal sorting" evidence="1">
    <location>
        <begin position="1473"/>
        <end position="1547"/>
    </location>
</feature>
<reference evidence="2 3" key="1">
    <citation type="submission" date="2017-10" db="EMBL/GenBank/DDBJ databases">
        <title>The draft genome sequence of Lewinella nigricans NBRC 102662.</title>
        <authorList>
            <person name="Wang K."/>
        </authorList>
    </citation>
    <scope>NUCLEOTIDE SEQUENCE [LARGE SCALE GENOMIC DNA]</scope>
    <source>
        <strain evidence="2 3">NBRC 102662</strain>
    </source>
</reference>
<sequence>MNWHISLNLVLFLLVFLPTAHPLLPTVFSSVGNQPIIENRSVAGIAKSNSDNADDLLDCFSVEYLECDSKLVQQDNTFSSNNSTTFKIGDQVWGDNTGPELLYYFDIYYTEEVTITLDNFAASKNFELILLRDCDETIGIAASTNPVGVGEQIKRTLEAGRYYVMVEGKDGTSGTFDLSIDWNCRENAETGPIPIQCGQTVEGSTVGFSNDLTIEDYEECIEFSLGEAYEYNDALYRLDLSEPQFVEIELDILSEGSSLDLLLLESTYIPALPNTPIVGSCLAKGEYKSISERSLFIELEAGTYWIAIDGGIVGFWIGALPPNEGVFRLGLNCKAFPSPCDLNGEFITNGNTVLSKRTAEITTVSLAGIDCIADDYDLSSGVKGHIFTYYSETESPTTIELISDDNRTNLYVYNCSINDRNQACIASTNAEEKKITFAAHSDTYFQLLILTPPSGDESFTLTIPVPDGPCSSDTPELFQREQVINGLLDGAGNDFDVNQSDFFQHCSKYDFDYDGEDRLFQLDFPSSPENIIASNIEDEIIFNDGTNIIHLESASAMGLFLFNYQCGQKNCLARLELPAGGGKDSLFIDELINKPGTYYMVLDKAESEGSAAFTLSWEFQDLFIFCDPDDSKKHTIAFQNNILFNQEIIKPEDRLYIDYIDKQYVGEVMYQPYSVSRDQSGEYDLLSLDLLEQEIISPDSILPNPDIFPQKCGFKEGEAISFRLLKENGLIYTLRPIYDTTSIFASPKNFTAGGVSLVEGFEISNPESLVKVDFEPFSINPLAIPYTAGSFEAHIDVNGSWEIANLPPNDWLQVFDAQTGLGGAPLIQGKGPRKVLVTIAENPEAESRQVVFEIVSEFGLARRVLIRQVPNLCLSSGVDLAPEVTNIACNGDATGAIFFSPEDVEALSFSWGDGIQGPERTNLPAGIYTVTVSDQSGCESIQTFSLSEPSTPLLVDLDVQDFSLCADEVTAALVTVTGGTPEYVIKWNDGATGSIRTSLVAGNYRFTVTDSESCTTVQTFEVDQLPLQSVAIDGNRSICAGDSTELSLDGFQSYLWNNGTTTNSISVKTSGTYSVVVVDQNGCEIEASAHVTMYEKPEPMITGSLSICPGGSTVLSVDEYSSYQWSTGETGPFIQRAVPGPVSVTVTNADGCVGTAAVNIVENEELQPQISGDQEICEGGVTTLDAGAFAGYQWSTGSINRTIPVTASGTYRVTVTDQQGCTGKADFSVTASPLPLPSIIGDTELCFGESSPLSVADDFTTYFWSDNTTGSTIEVRTSGTYRVSVTDEKGCRGEDEIIVFVNPQISLRPEVNEISCFGAADGKLLVEASGGTGTLSYQWEPDLGDLPNPSNLGPGVYNLTVTDENNCFISDTWEVKEPPALDFAIDSIRHETTDSLGFISVSITGGVPPYTFYWSWPGGFRQTNMPNSGALAAGSYTIRVEDANGCTVEVVDVRIDQAVPTAALHILEQNLTVYPNPGKGIFQLEWQEVLPKELEARVINVVGATIVEFTIPMANRKTWINLENQSAGIYVLFIRDQNHYIARKIIIE</sequence>
<dbReference type="SUPFAM" id="SSF89260">
    <property type="entry name" value="Collagen-binding domain"/>
    <property type="match status" value="1"/>
</dbReference>
<evidence type="ECO:0000259" key="1">
    <source>
        <dbReference type="Pfam" id="PF18962"/>
    </source>
</evidence>
<dbReference type="InterPro" id="IPR013783">
    <property type="entry name" value="Ig-like_fold"/>
</dbReference>
<dbReference type="NCBIfam" id="TIGR04183">
    <property type="entry name" value="Por_Secre_tail"/>
    <property type="match status" value="1"/>
</dbReference>
<organism evidence="2 3">
    <name type="scientific">Flavilitoribacter nigricans (strain ATCC 23147 / DSM 23189 / NBRC 102662 / NCIMB 1420 / SS-2)</name>
    <name type="common">Lewinella nigricans</name>
    <dbReference type="NCBI Taxonomy" id="1122177"/>
    <lineage>
        <taxon>Bacteria</taxon>
        <taxon>Pseudomonadati</taxon>
        <taxon>Bacteroidota</taxon>
        <taxon>Saprospiria</taxon>
        <taxon>Saprospirales</taxon>
        <taxon>Lewinellaceae</taxon>
        <taxon>Flavilitoribacter</taxon>
    </lineage>
</organism>
<name>A0A2D0N0J0_FLAN2</name>
<dbReference type="InterPro" id="IPR026444">
    <property type="entry name" value="Secre_tail"/>
</dbReference>
<dbReference type="RefSeq" id="WP_099154628.1">
    <property type="nucleotide sequence ID" value="NZ_PDUD01000046.1"/>
</dbReference>
<dbReference type="Pfam" id="PF13573">
    <property type="entry name" value="SprB"/>
    <property type="match status" value="1"/>
</dbReference>
<dbReference type="Pfam" id="PF18962">
    <property type="entry name" value="Por_Secre_tail"/>
    <property type="match status" value="1"/>
</dbReference>
<dbReference type="OrthoDB" id="1488710at2"/>
<dbReference type="EMBL" id="PDUD01000046">
    <property type="protein sequence ID" value="PHN02005.1"/>
    <property type="molecule type" value="Genomic_DNA"/>
</dbReference>
<evidence type="ECO:0000313" key="3">
    <source>
        <dbReference type="Proteomes" id="UP000223913"/>
    </source>
</evidence>
<proteinExistence type="predicted"/>
<gene>
    <name evidence="2" type="ORF">CRP01_34430</name>
</gene>
<dbReference type="Proteomes" id="UP000223913">
    <property type="component" value="Unassembled WGS sequence"/>
</dbReference>
<accession>A0A2D0N0J0</accession>
<comment type="caution">
    <text evidence="2">The sequence shown here is derived from an EMBL/GenBank/DDBJ whole genome shotgun (WGS) entry which is preliminary data.</text>
</comment>
<dbReference type="Gene3D" id="2.60.40.10">
    <property type="entry name" value="Immunoglobulins"/>
    <property type="match status" value="1"/>
</dbReference>
<dbReference type="Gene3D" id="2.60.40.740">
    <property type="match status" value="1"/>
</dbReference>